<evidence type="ECO:0000256" key="1">
    <source>
        <dbReference type="SAM" id="MobiDB-lite"/>
    </source>
</evidence>
<feature type="region of interest" description="Disordered" evidence="1">
    <location>
        <begin position="1"/>
        <end position="62"/>
    </location>
</feature>
<keyword evidence="3" id="KW-1185">Reference proteome</keyword>
<gene>
    <name evidence="2" type="ORF">O181_068290</name>
</gene>
<sequence length="89" mass="9702">MEGEEPSIQEGRGTRRSSSFSGVVSTFPGISRTTFKGPGEDCEEEEKNFVEEEESDSTEVVPAPSESFLLAILQHMTQIMANIQEASSS</sequence>
<feature type="compositionally biased region" description="Acidic residues" evidence="1">
    <location>
        <begin position="40"/>
        <end position="57"/>
    </location>
</feature>
<reference evidence="2" key="1">
    <citation type="submission" date="2021-03" db="EMBL/GenBank/DDBJ databases">
        <title>Draft genome sequence of rust myrtle Austropuccinia psidii MF-1, a brazilian biotype.</title>
        <authorList>
            <person name="Quecine M.C."/>
            <person name="Pachon D.M.R."/>
            <person name="Bonatelli M.L."/>
            <person name="Correr F.H."/>
            <person name="Franceschini L.M."/>
            <person name="Leite T.F."/>
            <person name="Margarido G.R.A."/>
            <person name="Almeida C.A."/>
            <person name="Ferrarezi J.A."/>
            <person name="Labate C.A."/>
        </authorList>
    </citation>
    <scope>NUCLEOTIDE SEQUENCE</scope>
    <source>
        <strain evidence="2">MF-1</strain>
    </source>
</reference>
<name>A0A9Q3F0Q6_9BASI</name>
<dbReference type="Proteomes" id="UP000765509">
    <property type="component" value="Unassembled WGS sequence"/>
</dbReference>
<evidence type="ECO:0000313" key="2">
    <source>
        <dbReference type="EMBL" id="MBW0528575.1"/>
    </source>
</evidence>
<comment type="caution">
    <text evidence="2">The sequence shown here is derived from an EMBL/GenBank/DDBJ whole genome shotgun (WGS) entry which is preliminary data.</text>
</comment>
<accession>A0A9Q3F0Q6</accession>
<organism evidence="2 3">
    <name type="scientific">Austropuccinia psidii MF-1</name>
    <dbReference type="NCBI Taxonomy" id="1389203"/>
    <lineage>
        <taxon>Eukaryota</taxon>
        <taxon>Fungi</taxon>
        <taxon>Dikarya</taxon>
        <taxon>Basidiomycota</taxon>
        <taxon>Pucciniomycotina</taxon>
        <taxon>Pucciniomycetes</taxon>
        <taxon>Pucciniales</taxon>
        <taxon>Sphaerophragmiaceae</taxon>
        <taxon>Austropuccinia</taxon>
    </lineage>
</organism>
<protein>
    <submittedName>
        <fullName evidence="2">Uncharacterized protein</fullName>
    </submittedName>
</protein>
<evidence type="ECO:0000313" key="3">
    <source>
        <dbReference type="Proteomes" id="UP000765509"/>
    </source>
</evidence>
<dbReference type="EMBL" id="AVOT02034469">
    <property type="protein sequence ID" value="MBW0528575.1"/>
    <property type="molecule type" value="Genomic_DNA"/>
</dbReference>
<dbReference type="AlphaFoldDB" id="A0A9Q3F0Q6"/>
<feature type="compositionally biased region" description="Low complexity" evidence="1">
    <location>
        <begin position="16"/>
        <end position="27"/>
    </location>
</feature>
<proteinExistence type="predicted"/>